<dbReference type="InParanoid" id="S7XJY0"/>
<accession>S7XJY0</accession>
<sequence length="181" mass="21165">MLFFILFLLSIKSISEEVYSDIYYNMENIEKMESQNPLSNENILLMEIQLLCAQSDYYRYIGDLKKTLLEFIQNLESSKVDTDRIIKYIENLDDPDPIVSRTATKAMIVTLKEAYDKFKATKQELSLEDKRQLINILMDWSIFLKETGQKIYIPKEKDALVAVLQLCDNAELKDKVNDVIE</sequence>
<feature type="chain" id="PRO_5012452385" evidence="1">
    <location>
        <begin position="16"/>
        <end position="181"/>
    </location>
</feature>
<organism evidence="2 3">
    <name type="scientific">Spraguea lophii (strain 42_110)</name>
    <name type="common">Microsporidian parasite</name>
    <dbReference type="NCBI Taxonomy" id="1358809"/>
    <lineage>
        <taxon>Eukaryota</taxon>
        <taxon>Fungi</taxon>
        <taxon>Fungi incertae sedis</taxon>
        <taxon>Microsporidia</taxon>
        <taxon>Spragueidae</taxon>
        <taxon>Spraguea</taxon>
    </lineage>
</organism>
<evidence type="ECO:0000313" key="2">
    <source>
        <dbReference type="EMBL" id="EPR79359.1"/>
    </source>
</evidence>
<dbReference type="HOGENOM" id="CLU_1489922_0_0_1"/>
<keyword evidence="3" id="KW-1185">Reference proteome</keyword>
<proteinExistence type="predicted"/>
<reference evidence="3" key="1">
    <citation type="journal article" date="2013" name="PLoS Genet.">
        <title>The genome of Spraguea lophii and the basis of host-microsporidian interactions.</title>
        <authorList>
            <person name="Campbell S.E."/>
            <person name="Williams T.A."/>
            <person name="Yousuf A."/>
            <person name="Soanes D.M."/>
            <person name="Paszkiewicz K.H."/>
            <person name="Williams B.A.P."/>
        </authorList>
    </citation>
    <scope>NUCLEOTIDE SEQUENCE [LARGE SCALE GENOMIC DNA]</scope>
    <source>
        <strain evidence="3">42_110</strain>
    </source>
</reference>
<feature type="signal peptide" evidence="1">
    <location>
        <begin position="1"/>
        <end position="15"/>
    </location>
</feature>
<dbReference type="VEuPathDB" id="MicrosporidiaDB:SLOPH_2557"/>
<gene>
    <name evidence="2" type="ORF">SLOPH_2557</name>
</gene>
<dbReference type="EMBL" id="ATCN01000287">
    <property type="protein sequence ID" value="EPR79359.1"/>
    <property type="molecule type" value="Genomic_DNA"/>
</dbReference>
<comment type="caution">
    <text evidence="2">The sequence shown here is derived from an EMBL/GenBank/DDBJ whole genome shotgun (WGS) entry which is preliminary data.</text>
</comment>
<protein>
    <submittedName>
        <fullName evidence="2">Uncharacterized protein</fullName>
    </submittedName>
</protein>
<keyword evidence="1" id="KW-0732">Signal</keyword>
<dbReference type="Proteomes" id="UP000014978">
    <property type="component" value="Unassembled WGS sequence"/>
</dbReference>
<name>S7XJY0_SPRLO</name>
<evidence type="ECO:0000313" key="3">
    <source>
        <dbReference type="Proteomes" id="UP000014978"/>
    </source>
</evidence>
<dbReference type="AlphaFoldDB" id="S7XJY0"/>
<evidence type="ECO:0000256" key="1">
    <source>
        <dbReference type="SAM" id="SignalP"/>
    </source>
</evidence>